<dbReference type="EMBL" id="LXQA010120135">
    <property type="protein sequence ID" value="MCI20495.1"/>
    <property type="molecule type" value="Genomic_DNA"/>
</dbReference>
<name>A0A392QB55_9FABA</name>
<organism evidence="1 2">
    <name type="scientific">Trifolium medium</name>
    <dbReference type="NCBI Taxonomy" id="97028"/>
    <lineage>
        <taxon>Eukaryota</taxon>
        <taxon>Viridiplantae</taxon>
        <taxon>Streptophyta</taxon>
        <taxon>Embryophyta</taxon>
        <taxon>Tracheophyta</taxon>
        <taxon>Spermatophyta</taxon>
        <taxon>Magnoliopsida</taxon>
        <taxon>eudicotyledons</taxon>
        <taxon>Gunneridae</taxon>
        <taxon>Pentapetalae</taxon>
        <taxon>rosids</taxon>
        <taxon>fabids</taxon>
        <taxon>Fabales</taxon>
        <taxon>Fabaceae</taxon>
        <taxon>Papilionoideae</taxon>
        <taxon>50 kb inversion clade</taxon>
        <taxon>NPAAA clade</taxon>
        <taxon>Hologalegina</taxon>
        <taxon>IRL clade</taxon>
        <taxon>Trifolieae</taxon>
        <taxon>Trifolium</taxon>
    </lineage>
</organism>
<keyword evidence="2" id="KW-1185">Reference proteome</keyword>
<evidence type="ECO:0000313" key="2">
    <source>
        <dbReference type="Proteomes" id="UP000265520"/>
    </source>
</evidence>
<comment type="caution">
    <text evidence="1">The sequence shown here is derived from an EMBL/GenBank/DDBJ whole genome shotgun (WGS) entry which is preliminary data.</text>
</comment>
<reference evidence="1 2" key="1">
    <citation type="journal article" date="2018" name="Front. Plant Sci.">
        <title>Red Clover (Trifolium pratense) and Zigzag Clover (T. medium) - A Picture of Genomic Similarities and Differences.</title>
        <authorList>
            <person name="Dluhosova J."/>
            <person name="Istvanek J."/>
            <person name="Nedelnik J."/>
            <person name="Repkova J."/>
        </authorList>
    </citation>
    <scope>NUCLEOTIDE SEQUENCE [LARGE SCALE GENOMIC DNA]</scope>
    <source>
        <strain evidence="2">cv. 10/8</strain>
        <tissue evidence="1">Leaf</tissue>
    </source>
</reference>
<accession>A0A392QB55</accession>
<sequence>GRIMLRFGFALWSYRKSTRDSVLFEIASAIGTPLALDDATMIANPPQQKTTYKACNHC</sequence>
<evidence type="ECO:0000313" key="1">
    <source>
        <dbReference type="EMBL" id="MCI20495.1"/>
    </source>
</evidence>
<dbReference type="AlphaFoldDB" id="A0A392QB55"/>
<dbReference type="Proteomes" id="UP000265520">
    <property type="component" value="Unassembled WGS sequence"/>
</dbReference>
<feature type="non-terminal residue" evidence="1">
    <location>
        <position position="1"/>
    </location>
</feature>
<proteinExistence type="predicted"/>
<protein>
    <submittedName>
        <fullName evidence="1">Uncharacterized protein</fullName>
    </submittedName>
</protein>